<feature type="compositionally biased region" description="Polar residues" evidence="1">
    <location>
        <begin position="50"/>
        <end position="65"/>
    </location>
</feature>
<sequence>MSMVPQTRSSVAPNGRSTMLILVRATGKSSPAEIFSRISTLITSGSSGSELNGSPETTLISGSKSTNDRTVVDFPVPRSPIIITPPIFGSITLSKRHNFISSCPTIAEKG</sequence>
<gene>
    <name evidence="2" type="ORF">DM860_003518</name>
</gene>
<name>A0A328DKD6_9ASTE</name>
<dbReference type="Proteomes" id="UP000249390">
    <property type="component" value="Unassembled WGS sequence"/>
</dbReference>
<proteinExistence type="predicted"/>
<feature type="region of interest" description="Disordered" evidence="1">
    <location>
        <begin position="45"/>
        <end position="71"/>
    </location>
</feature>
<reference evidence="2 3" key="1">
    <citation type="submission" date="2018-06" db="EMBL/GenBank/DDBJ databases">
        <title>The Genome of Cuscuta australis (Dodder) Provides Insight into the Evolution of Plant Parasitism.</title>
        <authorList>
            <person name="Liu H."/>
        </authorList>
    </citation>
    <scope>NUCLEOTIDE SEQUENCE [LARGE SCALE GENOMIC DNA]</scope>
    <source>
        <strain evidence="3">cv. Yunnan</strain>
        <tissue evidence="2">Vines</tissue>
    </source>
</reference>
<dbReference type="EMBL" id="NQVE01000142">
    <property type="protein sequence ID" value="RAL44759.1"/>
    <property type="molecule type" value="Genomic_DNA"/>
</dbReference>
<keyword evidence="3" id="KW-1185">Reference proteome</keyword>
<organism evidence="2 3">
    <name type="scientific">Cuscuta australis</name>
    <dbReference type="NCBI Taxonomy" id="267555"/>
    <lineage>
        <taxon>Eukaryota</taxon>
        <taxon>Viridiplantae</taxon>
        <taxon>Streptophyta</taxon>
        <taxon>Embryophyta</taxon>
        <taxon>Tracheophyta</taxon>
        <taxon>Spermatophyta</taxon>
        <taxon>Magnoliopsida</taxon>
        <taxon>eudicotyledons</taxon>
        <taxon>Gunneridae</taxon>
        <taxon>Pentapetalae</taxon>
        <taxon>asterids</taxon>
        <taxon>lamiids</taxon>
        <taxon>Solanales</taxon>
        <taxon>Convolvulaceae</taxon>
        <taxon>Cuscuteae</taxon>
        <taxon>Cuscuta</taxon>
        <taxon>Cuscuta subgen. Grammica</taxon>
        <taxon>Cuscuta sect. Cleistogrammica</taxon>
    </lineage>
</organism>
<protein>
    <submittedName>
        <fullName evidence="2">Uncharacterized protein</fullName>
    </submittedName>
</protein>
<evidence type="ECO:0000313" key="3">
    <source>
        <dbReference type="Proteomes" id="UP000249390"/>
    </source>
</evidence>
<evidence type="ECO:0000256" key="1">
    <source>
        <dbReference type="SAM" id="MobiDB-lite"/>
    </source>
</evidence>
<dbReference type="AlphaFoldDB" id="A0A328DKD6"/>
<accession>A0A328DKD6</accession>
<comment type="caution">
    <text evidence="2">The sequence shown here is derived from an EMBL/GenBank/DDBJ whole genome shotgun (WGS) entry which is preliminary data.</text>
</comment>
<evidence type="ECO:0000313" key="2">
    <source>
        <dbReference type="EMBL" id="RAL44759.1"/>
    </source>
</evidence>